<comment type="caution">
    <text evidence="10">The sequence shown here is derived from an EMBL/GenBank/DDBJ whole genome shotgun (WGS) entry which is preliminary data.</text>
</comment>
<dbReference type="Pfam" id="PF00153">
    <property type="entry name" value="Mito_carr"/>
    <property type="match status" value="3"/>
</dbReference>
<gene>
    <name evidence="10" type="ORF">ECRASSUSDP1_LOCUS15135</name>
</gene>
<evidence type="ECO:0000313" key="10">
    <source>
        <dbReference type="EMBL" id="CAI2373787.1"/>
    </source>
</evidence>
<protein>
    <submittedName>
        <fullName evidence="10">Uncharacterized protein</fullName>
    </submittedName>
</protein>
<evidence type="ECO:0000256" key="5">
    <source>
        <dbReference type="ARBA" id="ARBA00022737"/>
    </source>
</evidence>
<keyword evidence="4 8" id="KW-0812">Transmembrane</keyword>
<dbReference type="EMBL" id="CAMPGE010015148">
    <property type="protein sequence ID" value="CAI2373787.1"/>
    <property type="molecule type" value="Genomic_DNA"/>
</dbReference>
<evidence type="ECO:0000256" key="3">
    <source>
        <dbReference type="ARBA" id="ARBA00022448"/>
    </source>
</evidence>
<name>A0AAD1XJF6_EUPCR</name>
<reference evidence="10" key="1">
    <citation type="submission" date="2023-07" db="EMBL/GenBank/DDBJ databases">
        <authorList>
            <consortium name="AG Swart"/>
            <person name="Singh M."/>
            <person name="Singh A."/>
            <person name="Seah K."/>
            <person name="Emmerich C."/>
        </authorList>
    </citation>
    <scope>NUCLEOTIDE SEQUENCE</scope>
    <source>
        <strain evidence="10">DP1</strain>
    </source>
</reference>
<dbReference type="PANTHER" id="PTHR45618">
    <property type="entry name" value="MITOCHONDRIAL DICARBOXYLATE CARRIER-RELATED"/>
    <property type="match status" value="1"/>
</dbReference>
<dbReference type="InterPro" id="IPR023395">
    <property type="entry name" value="MCP_dom_sf"/>
</dbReference>
<keyword evidence="6" id="KW-1133">Transmembrane helix</keyword>
<evidence type="ECO:0000256" key="6">
    <source>
        <dbReference type="ARBA" id="ARBA00022989"/>
    </source>
</evidence>
<dbReference type="GO" id="GO:0055085">
    <property type="term" value="P:transmembrane transport"/>
    <property type="evidence" value="ECO:0007669"/>
    <property type="project" value="InterPro"/>
</dbReference>
<keyword evidence="11" id="KW-1185">Reference proteome</keyword>
<accession>A0AAD1XJF6</accession>
<organism evidence="10 11">
    <name type="scientific">Euplotes crassus</name>
    <dbReference type="NCBI Taxonomy" id="5936"/>
    <lineage>
        <taxon>Eukaryota</taxon>
        <taxon>Sar</taxon>
        <taxon>Alveolata</taxon>
        <taxon>Ciliophora</taxon>
        <taxon>Intramacronucleata</taxon>
        <taxon>Spirotrichea</taxon>
        <taxon>Hypotrichia</taxon>
        <taxon>Euplotida</taxon>
        <taxon>Euplotidae</taxon>
        <taxon>Moneuplotes</taxon>
    </lineage>
</organism>
<proteinExistence type="inferred from homology"/>
<feature type="repeat" description="Solcar" evidence="8">
    <location>
        <begin position="201"/>
        <end position="288"/>
    </location>
</feature>
<dbReference type="InterPro" id="IPR050391">
    <property type="entry name" value="Mito_Metabolite_Transporter"/>
</dbReference>
<keyword evidence="7 8" id="KW-0472">Membrane</keyword>
<keyword evidence="3 9" id="KW-0813">Transport</keyword>
<keyword evidence="5" id="KW-0677">Repeat</keyword>
<dbReference type="AlphaFoldDB" id="A0AAD1XJF6"/>
<evidence type="ECO:0000256" key="8">
    <source>
        <dbReference type="PROSITE-ProRule" id="PRU00282"/>
    </source>
</evidence>
<sequence>MATTQNQSYGKKMAFAGVASICAGSATHPIETVKTRMQVVGEVGARSTVDYKGNFFKAARVVIENEGASGLLKGIQATWMRESIYSSLRLGLYEPIKHSLGHTDKRNTPFYIKFLAGGISGMLASSVANPTDVLKIRMQAMEKDHHNVLWHIRDIMKNNGVLGFYKGLQATIVRAIMLNATKLSTYDHIKHTLINLGILEEGYLCYFIASTCAGMIMATVTAPFDIARTRIMNQPHNKKLYAGLTDFLIKTIRNEGPMGLYKGFTPQWMRFGPFTVIQLMTWELLINLFAIRA</sequence>
<dbReference type="PROSITE" id="PS50920">
    <property type="entry name" value="SOLCAR"/>
    <property type="match status" value="3"/>
</dbReference>
<comment type="similarity">
    <text evidence="2 9">Belongs to the mitochondrial carrier (TC 2.A.29) family.</text>
</comment>
<dbReference type="InterPro" id="IPR002067">
    <property type="entry name" value="MCP"/>
</dbReference>
<evidence type="ECO:0000313" key="11">
    <source>
        <dbReference type="Proteomes" id="UP001295684"/>
    </source>
</evidence>
<feature type="repeat" description="Solcar" evidence="8">
    <location>
        <begin position="108"/>
        <end position="192"/>
    </location>
</feature>
<evidence type="ECO:0000256" key="4">
    <source>
        <dbReference type="ARBA" id="ARBA00022692"/>
    </source>
</evidence>
<evidence type="ECO:0000256" key="1">
    <source>
        <dbReference type="ARBA" id="ARBA00004141"/>
    </source>
</evidence>
<feature type="repeat" description="Solcar" evidence="8">
    <location>
        <begin position="11"/>
        <end position="99"/>
    </location>
</feature>
<evidence type="ECO:0000256" key="2">
    <source>
        <dbReference type="ARBA" id="ARBA00006375"/>
    </source>
</evidence>
<dbReference type="GO" id="GO:0016020">
    <property type="term" value="C:membrane"/>
    <property type="evidence" value="ECO:0007669"/>
    <property type="project" value="UniProtKB-SubCell"/>
</dbReference>
<evidence type="ECO:0000256" key="9">
    <source>
        <dbReference type="RuleBase" id="RU000488"/>
    </source>
</evidence>
<dbReference type="Proteomes" id="UP001295684">
    <property type="component" value="Unassembled WGS sequence"/>
</dbReference>
<evidence type="ECO:0000256" key="7">
    <source>
        <dbReference type="ARBA" id="ARBA00023136"/>
    </source>
</evidence>
<dbReference type="SUPFAM" id="SSF103506">
    <property type="entry name" value="Mitochondrial carrier"/>
    <property type="match status" value="1"/>
</dbReference>
<dbReference type="InterPro" id="IPR018108">
    <property type="entry name" value="MCP_transmembrane"/>
</dbReference>
<comment type="subcellular location">
    <subcellularLocation>
        <location evidence="1">Membrane</location>
        <topology evidence="1">Multi-pass membrane protein</topology>
    </subcellularLocation>
</comment>
<dbReference type="PRINTS" id="PR00926">
    <property type="entry name" value="MITOCARRIER"/>
</dbReference>
<dbReference type="Gene3D" id="1.50.40.10">
    <property type="entry name" value="Mitochondrial carrier domain"/>
    <property type="match status" value="1"/>
</dbReference>